<dbReference type="STRING" id="1235591.CAK95_04835"/>
<dbReference type="NCBIfam" id="TIGR02937">
    <property type="entry name" value="sigma70-ECF"/>
    <property type="match status" value="1"/>
</dbReference>
<dbReference type="PANTHER" id="PTHR43133:SF63">
    <property type="entry name" value="RNA POLYMERASE SIGMA FACTOR FECI-RELATED"/>
    <property type="match status" value="1"/>
</dbReference>
<keyword evidence="3" id="KW-0731">Sigma factor</keyword>
<evidence type="ECO:0000256" key="1">
    <source>
        <dbReference type="ARBA" id="ARBA00010641"/>
    </source>
</evidence>
<dbReference type="InterPro" id="IPR039425">
    <property type="entry name" value="RNA_pol_sigma-70-like"/>
</dbReference>
<organism evidence="5 6">
    <name type="scientific">Pseudorhodoplanes sinuspersici</name>
    <dbReference type="NCBI Taxonomy" id="1235591"/>
    <lineage>
        <taxon>Bacteria</taxon>
        <taxon>Pseudomonadati</taxon>
        <taxon>Pseudomonadota</taxon>
        <taxon>Alphaproteobacteria</taxon>
        <taxon>Hyphomicrobiales</taxon>
        <taxon>Pseudorhodoplanes</taxon>
    </lineage>
</organism>
<protein>
    <submittedName>
        <fullName evidence="5">Uncharacterized protein</fullName>
    </submittedName>
</protein>
<evidence type="ECO:0000256" key="3">
    <source>
        <dbReference type="ARBA" id="ARBA00023082"/>
    </source>
</evidence>
<dbReference type="GO" id="GO:0016987">
    <property type="term" value="F:sigma factor activity"/>
    <property type="evidence" value="ECO:0007669"/>
    <property type="project" value="UniProtKB-KW"/>
</dbReference>
<sequence length="181" mass="20169">MSTLKAAKLDNDLLSVYIQQWKALRGFLVKRVGSHDLAEEALQETWLRLATLSQDGAASENNAAISDRQGFILRVAGNIAIDLVRKERRHSSRCVSDDMLLASLADHSPSPEVYAIDRDQLRGLVKALAELPAKARSALLMSRCDGWPHRDIARKLSVSESMVARYLAQALRHCRDHLRAS</sequence>
<accession>A0A1W6ZMM1</accession>
<dbReference type="Proteomes" id="UP000194137">
    <property type="component" value="Chromosome"/>
</dbReference>
<dbReference type="RefSeq" id="WP_086086909.1">
    <property type="nucleotide sequence ID" value="NZ_CP021112.1"/>
</dbReference>
<name>A0A1W6ZMM1_9HYPH</name>
<dbReference type="InterPro" id="IPR013325">
    <property type="entry name" value="RNA_pol_sigma_r2"/>
</dbReference>
<dbReference type="InterPro" id="IPR014284">
    <property type="entry name" value="RNA_pol_sigma-70_dom"/>
</dbReference>
<dbReference type="Pfam" id="PF08281">
    <property type="entry name" value="Sigma70_r4_2"/>
    <property type="match status" value="1"/>
</dbReference>
<gene>
    <name evidence="5" type="ORF">CAK95_04835</name>
</gene>
<dbReference type="InterPro" id="IPR013249">
    <property type="entry name" value="RNA_pol_sigma70_r4_t2"/>
</dbReference>
<dbReference type="GO" id="GO:0003677">
    <property type="term" value="F:DNA binding"/>
    <property type="evidence" value="ECO:0007669"/>
    <property type="project" value="InterPro"/>
</dbReference>
<reference evidence="5 6" key="1">
    <citation type="submission" date="2017-05" db="EMBL/GenBank/DDBJ databases">
        <title>Full genome sequence of Pseudorhodoplanes sinuspersici.</title>
        <authorList>
            <person name="Dastgheib S.M.M."/>
            <person name="Shavandi M."/>
            <person name="Tirandaz H."/>
        </authorList>
    </citation>
    <scope>NUCLEOTIDE SEQUENCE [LARGE SCALE GENOMIC DNA]</scope>
    <source>
        <strain evidence="5 6">RIPI110</strain>
    </source>
</reference>
<dbReference type="InterPro" id="IPR036388">
    <property type="entry name" value="WH-like_DNA-bd_sf"/>
</dbReference>
<dbReference type="EMBL" id="CP021112">
    <property type="protein sequence ID" value="ARP98487.1"/>
    <property type="molecule type" value="Genomic_DNA"/>
</dbReference>
<evidence type="ECO:0000256" key="2">
    <source>
        <dbReference type="ARBA" id="ARBA00023015"/>
    </source>
</evidence>
<dbReference type="AlphaFoldDB" id="A0A1W6ZMM1"/>
<dbReference type="KEGG" id="psin:CAK95_04835"/>
<dbReference type="GO" id="GO:0006352">
    <property type="term" value="P:DNA-templated transcription initiation"/>
    <property type="evidence" value="ECO:0007669"/>
    <property type="project" value="InterPro"/>
</dbReference>
<dbReference type="Gene3D" id="1.10.10.10">
    <property type="entry name" value="Winged helix-like DNA-binding domain superfamily/Winged helix DNA-binding domain"/>
    <property type="match status" value="1"/>
</dbReference>
<dbReference type="PANTHER" id="PTHR43133">
    <property type="entry name" value="RNA POLYMERASE ECF-TYPE SIGMA FACTO"/>
    <property type="match status" value="1"/>
</dbReference>
<dbReference type="SUPFAM" id="SSF88946">
    <property type="entry name" value="Sigma2 domain of RNA polymerase sigma factors"/>
    <property type="match status" value="1"/>
</dbReference>
<comment type="similarity">
    <text evidence="1">Belongs to the sigma-70 factor family. ECF subfamily.</text>
</comment>
<proteinExistence type="inferred from homology"/>
<keyword evidence="4" id="KW-0804">Transcription</keyword>
<dbReference type="SUPFAM" id="SSF88659">
    <property type="entry name" value="Sigma3 and sigma4 domains of RNA polymerase sigma factors"/>
    <property type="match status" value="1"/>
</dbReference>
<keyword evidence="2" id="KW-0805">Transcription regulation</keyword>
<keyword evidence="6" id="KW-1185">Reference proteome</keyword>
<evidence type="ECO:0000256" key="4">
    <source>
        <dbReference type="ARBA" id="ARBA00023163"/>
    </source>
</evidence>
<dbReference type="Gene3D" id="1.10.1740.10">
    <property type="match status" value="1"/>
</dbReference>
<evidence type="ECO:0000313" key="5">
    <source>
        <dbReference type="EMBL" id="ARP98487.1"/>
    </source>
</evidence>
<evidence type="ECO:0000313" key="6">
    <source>
        <dbReference type="Proteomes" id="UP000194137"/>
    </source>
</evidence>
<dbReference type="InterPro" id="IPR013324">
    <property type="entry name" value="RNA_pol_sigma_r3/r4-like"/>
</dbReference>
<dbReference type="OrthoDB" id="9794372at2"/>